<name>A0ACC2KAP3_PERAE</name>
<reference evidence="1 2" key="1">
    <citation type="journal article" date="2022" name="Hortic Res">
        <title>A haplotype resolved chromosomal level avocado genome allows analysis of novel avocado genes.</title>
        <authorList>
            <person name="Nath O."/>
            <person name="Fletcher S.J."/>
            <person name="Hayward A."/>
            <person name="Shaw L.M."/>
            <person name="Masouleh A.K."/>
            <person name="Furtado A."/>
            <person name="Henry R.J."/>
            <person name="Mitter N."/>
        </authorList>
    </citation>
    <scope>NUCLEOTIDE SEQUENCE [LARGE SCALE GENOMIC DNA]</scope>
    <source>
        <strain evidence="2">cv. Hass</strain>
    </source>
</reference>
<organism evidence="1 2">
    <name type="scientific">Persea americana</name>
    <name type="common">Avocado</name>
    <dbReference type="NCBI Taxonomy" id="3435"/>
    <lineage>
        <taxon>Eukaryota</taxon>
        <taxon>Viridiplantae</taxon>
        <taxon>Streptophyta</taxon>
        <taxon>Embryophyta</taxon>
        <taxon>Tracheophyta</taxon>
        <taxon>Spermatophyta</taxon>
        <taxon>Magnoliopsida</taxon>
        <taxon>Magnoliidae</taxon>
        <taxon>Laurales</taxon>
        <taxon>Lauraceae</taxon>
        <taxon>Persea</taxon>
    </lineage>
</organism>
<dbReference type="EMBL" id="CM056812">
    <property type="protein sequence ID" value="KAJ8618192.1"/>
    <property type="molecule type" value="Genomic_DNA"/>
</dbReference>
<accession>A0ACC2KAP3</accession>
<protein>
    <submittedName>
        <fullName evidence="1">Uncharacterized protein</fullName>
    </submittedName>
</protein>
<evidence type="ECO:0000313" key="1">
    <source>
        <dbReference type="EMBL" id="KAJ8618192.1"/>
    </source>
</evidence>
<gene>
    <name evidence="1" type="ORF">MRB53_014378</name>
</gene>
<dbReference type="Proteomes" id="UP001234297">
    <property type="component" value="Chromosome 4"/>
</dbReference>
<sequence>MAAMLQPQIILLKEGTDTSQGKAQLVSNINACTVVADVVRTTLGPRGMDKLIHDDKGNTIISNDGATIMKLLDIVHPAAKMLVDIAKSQDSEVLSHSPPTHLHLFLHV</sequence>
<keyword evidence="2" id="KW-1185">Reference proteome</keyword>
<proteinExistence type="predicted"/>
<evidence type="ECO:0000313" key="2">
    <source>
        <dbReference type="Proteomes" id="UP001234297"/>
    </source>
</evidence>
<comment type="caution">
    <text evidence="1">The sequence shown here is derived from an EMBL/GenBank/DDBJ whole genome shotgun (WGS) entry which is preliminary data.</text>
</comment>